<keyword evidence="2" id="KW-0808">Transferase</keyword>
<gene>
    <name evidence="4" type="ORF">FSB_LOCUS17915</name>
</gene>
<accession>A0A2N9FS45</accession>
<name>A0A2N9FS45_FAGSY</name>
<dbReference type="InterPro" id="IPR023213">
    <property type="entry name" value="CAT-like_dom_sf"/>
</dbReference>
<organism evidence="4">
    <name type="scientific">Fagus sylvatica</name>
    <name type="common">Beechnut</name>
    <dbReference type="NCBI Taxonomy" id="28930"/>
    <lineage>
        <taxon>Eukaryota</taxon>
        <taxon>Viridiplantae</taxon>
        <taxon>Streptophyta</taxon>
        <taxon>Embryophyta</taxon>
        <taxon>Tracheophyta</taxon>
        <taxon>Spermatophyta</taxon>
        <taxon>Magnoliopsida</taxon>
        <taxon>eudicotyledons</taxon>
        <taxon>Gunneridae</taxon>
        <taxon>Pentapetalae</taxon>
        <taxon>rosids</taxon>
        <taxon>fabids</taxon>
        <taxon>Fagales</taxon>
        <taxon>Fagaceae</taxon>
        <taxon>Fagus</taxon>
    </lineage>
</organism>
<proteinExistence type="inferred from homology"/>
<protein>
    <submittedName>
        <fullName evidence="4">Uncharacterized protein</fullName>
    </submittedName>
</protein>
<dbReference type="Pfam" id="PF02458">
    <property type="entry name" value="Transferase"/>
    <property type="match status" value="1"/>
</dbReference>
<dbReference type="AlphaFoldDB" id="A0A2N9FS45"/>
<sequence length="433" mass="48624">MEPEIISRETIKPSSPTPPHLRIHSLSLFDQRSPRVYVPFVYFYPKRDSDIYSPSVITDKSNQLKNSLSKTLSRYYPFAGRVRDRVSIDCNDEGVVLLEARIKCLLSEIIENPKAETLNLLFADDLQWKDSNLSSLLAVQISYFDCGGMAISVCISHKIGDGVTMVKFINDWATMTRNPSGELSPEFNAASMFPQGDLPIMPEFLLEEGNCFSKRFVFDGSKIAALKAMVADKVQNPTRVEVVTALLCKCAISASISNSGSPNPTLFIQALNLRNRMVPPLPENTMGNMASFFPVSTMGESKIELHDLVGQMKESMAQYCNTYVKKFRGEEWLSIYREFLKESRKLFIGGNQVLYTCSSWCRFPLYESDFGWGKPIWVTTASIVLKNTVLMMDTRSGDGIEVSVNLEEQDMAVFERDAELLGFASFNPSALEL</sequence>
<dbReference type="GO" id="GO:0016746">
    <property type="term" value="F:acyltransferase activity"/>
    <property type="evidence" value="ECO:0007669"/>
    <property type="project" value="UniProtKB-KW"/>
</dbReference>
<dbReference type="PANTHER" id="PTHR31623:SF122">
    <property type="entry name" value="HXXXD-TYPE ACYL-TRANSFERASE FAMILY PROTEIN"/>
    <property type="match status" value="1"/>
</dbReference>
<comment type="similarity">
    <text evidence="1">Belongs to the plant acyltransferase family.</text>
</comment>
<dbReference type="PANTHER" id="PTHR31623">
    <property type="entry name" value="F21J9.9"/>
    <property type="match status" value="1"/>
</dbReference>
<evidence type="ECO:0000313" key="4">
    <source>
        <dbReference type="EMBL" id="SPC90033.1"/>
    </source>
</evidence>
<evidence type="ECO:0000256" key="2">
    <source>
        <dbReference type="ARBA" id="ARBA00022679"/>
    </source>
</evidence>
<evidence type="ECO:0000256" key="3">
    <source>
        <dbReference type="ARBA" id="ARBA00023315"/>
    </source>
</evidence>
<keyword evidence="3" id="KW-0012">Acyltransferase</keyword>
<dbReference type="Gene3D" id="3.30.559.10">
    <property type="entry name" value="Chloramphenicol acetyltransferase-like domain"/>
    <property type="match status" value="2"/>
</dbReference>
<dbReference type="EMBL" id="OIVN01001113">
    <property type="protein sequence ID" value="SPC90033.1"/>
    <property type="molecule type" value="Genomic_DNA"/>
</dbReference>
<reference evidence="4" key="1">
    <citation type="submission" date="2018-02" db="EMBL/GenBank/DDBJ databases">
        <authorList>
            <person name="Cohen D.B."/>
            <person name="Kent A.D."/>
        </authorList>
    </citation>
    <scope>NUCLEOTIDE SEQUENCE</scope>
</reference>
<evidence type="ECO:0000256" key="1">
    <source>
        <dbReference type="ARBA" id="ARBA00009861"/>
    </source>
</evidence>